<protein>
    <submittedName>
        <fullName evidence="1">RNA recognition motif-containing protein</fullName>
    </submittedName>
</protein>
<evidence type="ECO:0000313" key="1">
    <source>
        <dbReference type="EnsemblPlants" id="PGSC0003DMT400069055"/>
    </source>
</evidence>
<organism evidence="1 2">
    <name type="scientific">Solanum tuberosum</name>
    <name type="common">Potato</name>
    <dbReference type="NCBI Taxonomy" id="4113"/>
    <lineage>
        <taxon>Eukaryota</taxon>
        <taxon>Viridiplantae</taxon>
        <taxon>Streptophyta</taxon>
        <taxon>Embryophyta</taxon>
        <taxon>Tracheophyta</taxon>
        <taxon>Spermatophyta</taxon>
        <taxon>Magnoliopsida</taxon>
        <taxon>eudicotyledons</taxon>
        <taxon>Gunneridae</taxon>
        <taxon>Pentapetalae</taxon>
        <taxon>asterids</taxon>
        <taxon>lamiids</taxon>
        <taxon>Solanales</taxon>
        <taxon>Solanaceae</taxon>
        <taxon>Solanoideae</taxon>
        <taxon>Solaneae</taxon>
        <taxon>Solanum</taxon>
    </lineage>
</organism>
<dbReference type="Proteomes" id="UP000011115">
    <property type="component" value="Unassembled WGS sequence"/>
</dbReference>
<gene>
    <name evidence="1" type="primary">LOC102602409</name>
</gene>
<dbReference type="OrthoDB" id="10259687at2759"/>
<keyword evidence="2" id="KW-1185">Reference proteome</keyword>
<proteinExistence type="predicted"/>
<dbReference type="EnsemblPlants" id="PGSC0003DMT400069055">
    <property type="protein sequence ID" value="PGSC0003DMT400069055"/>
    <property type="gene ID" value="PGSC0003DMG400026862"/>
</dbReference>
<dbReference type="ExpressionAtlas" id="M1CJV8">
    <property type="expression patterns" value="baseline and differential"/>
</dbReference>
<dbReference type="AlphaFoldDB" id="M1CJV8"/>
<dbReference type="Gramene" id="PGSC0003DMT400069055">
    <property type="protein sequence ID" value="PGSC0003DMT400069055"/>
    <property type="gene ID" value="PGSC0003DMG400026862"/>
</dbReference>
<reference evidence="1" key="2">
    <citation type="submission" date="2015-06" db="UniProtKB">
        <authorList>
            <consortium name="EnsemblPlants"/>
        </authorList>
    </citation>
    <scope>IDENTIFICATION</scope>
    <source>
        <strain evidence="1">DM1-3 516 R44</strain>
    </source>
</reference>
<accession>M1CJV8</accession>
<reference evidence="2" key="1">
    <citation type="journal article" date="2011" name="Nature">
        <title>Genome sequence and analysis of the tuber crop potato.</title>
        <authorList>
            <consortium name="The Potato Genome Sequencing Consortium"/>
        </authorList>
    </citation>
    <scope>NUCLEOTIDE SEQUENCE [LARGE SCALE GENOMIC DNA]</scope>
    <source>
        <strain evidence="2">cv. DM1-3 516 R44</strain>
    </source>
</reference>
<sequence length="56" mass="6392">MTVKAKTSCKKHQNKHLYYRKTPSRGMILKQVIPSIFLSTVTLAFNSLKSVLNNLI</sequence>
<name>M1CJV8_SOLTU</name>
<dbReference type="HOGENOM" id="CLU_3018029_0_0_1"/>
<evidence type="ECO:0000313" key="2">
    <source>
        <dbReference type="Proteomes" id="UP000011115"/>
    </source>
</evidence>